<dbReference type="PANTHER" id="PTHR43449:SF1">
    <property type="entry name" value="POLYMERASE BETA NUCLEOTIDYLTRANSFERASE DOMAIN-CONTAINING PROTEIN"/>
    <property type="match status" value="1"/>
</dbReference>
<dbReference type="InterPro" id="IPR041633">
    <property type="entry name" value="Polbeta"/>
</dbReference>
<proteinExistence type="predicted"/>
<keyword evidence="3" id="KW-1185">Reference proteome</keyword>
<dbReference type="Proteomes" id="UP001597041">
    <property type="component" value="Unassembled WGS sequence"/>
</dbReference>
<dbReference type="SUPFAM" id="SSF81301">
    <property type="entry name" value="Nucleotidyltransferase"/>
    <property type="match status" value="1"/>
</dbReference>
<dbReference type="PANTHER" id="PTHR43449">
    <property type="entry name" value="NUCLEOTIDYLTRANSFERASE"/>
    <property type="match status" value="1"/>
</dbReference>
<feature type="domain" description="Polymerase beta nucleotidyltransferase" evidence="1">
    <location>
        <begin position="16"/>
        <end position="98"/>
    </location>
</feature>
<evidence type="ECO:0000313" key="2">
    <source>
        <dbReference type="EMBL" id="MFD1067810.1"/>
    </source>
</evidence>
<dbReference type="EMBL" id="JBHTKK010000028">
    <property type="protein sequence ID" value="MFD1067810.1"/>
    <property type="molecule type" value="Genomic_DNA"/>
</dbReference>
<protein>
    <submittedName>
        <fullName evidence="2">Nucleotidyltransferase domain-containing protein</fullName>
    </submittedName>
</protein>
<dbReference type="RefSeq" id="WP_379593962.1">
    <property type="nucleotide sequence ID" value="NZ_JBHTKK010000028.1"/>
</dbReference>
<name>A0ABW3NM01_9BACI</name>
<comment type="caution">
    <text evidence="2">The sequence shown here is derived from an EMBL/GenBank/DDBJ whole genome shotgun (WGS) entry which is preliminary data.</text>
</comment>
<gene>
    <name evidence="2" type="ORF">ACFQ19_17520</name>
</gene>
<reference evidence="3" key="1">
    <citation type="journal article" date="2019" name="Int. J. Syst. Evol. Microbiol.">
        <title>The Global Catalogue of Microorganisms (GCM) 10K type strain sequencing project: providing services to taxonomists for standard genome sequencing and annotation.</title>
        <authorList>
            <consortium name="The Broad Institute Genomics Platform"/>
            <consortium name="The Broad Institute Genome Sequencing Center for Infectious Disease"/>
            <person name="Wu L."/>
            <person name="Ma J."/>
        </authorList>
    </citation>
    <scope>NUCLEOTIDE SEQUENCE [LARGE SCALE GENOMIC DNA]</scope>
    <source>
        <strain evidence="3">CCUG 56608</strain>
    </source>
</reference>
<dbReference type="Pfam" id="PF18765">
    <property type="entry name" value="Polbeta"/>
    <property type="match status" value="1"/>
</dbReference>
<accession>A0ABW3NM01</accession>
<evidence type="ECO:0000313" key="3">
    <source>
        <dbReference type="Proteomes" id="UP001597041"/>
    </source>
</evidence>
<dbReference type="CDD" id="cd05403">
    <property type="entry name" value="NT_KNTase_like"/>
    <property type="match status" value="1"/>
</dbReference>
<dbReference type="Gene3D" id="3.30.460.10">
    <property type="entry name" value="Beta Polymerase, domain 2"/>
    <property type="match status" value="1"/>
</dbReference>
<dbReference type="InterPro" id="IPR043519">
    <property type="entry name" value="NT_sf"/>
</dbReference>
<evidence type="ECO:0000259" key="1">
    <source>
        <dbReference type="Pfam" id="PF18765"/>
    </source>
</evidence>
<organism evidence="2 3">
    <name type="scientific">Oceanobacillus locisalsi</name>
    <dbReference type="NCBI Taxonomy" id="546107"/>
    <lineage>
        <taxon>Bacteria</taxon>
        <taxon>Bacillati</taxon>
        <taxon>Bacillota</taxon>
        <taxon>Bacilli</taxon>
        <taxon>Bacillales</taxon>
        <taxon>Bacillaceae</taxon>
        <taxon>Oceanobacillus</taxon>
    </lineage>
</organism>
<sequence>MMIEQKVKDQLADAGQRINTIQKIILFGSRAVGDYTPKSDIDLAFVAPNMTKEEWVELTFTLEEELDTLLFLDLMKYEDASEDLKEEIMKNGRIIYSEGAVFDRESS</sequence>